<dbReference type="Proteomes" id="UP000253741">
    <property type="component" value="Unassembled WGS sequence"/>
</dbReference>
<protein>
    <recommendedName>
        <fullName evidence="2">MaoC-like domain-containing protein</fullName>
    </recommendedName>
</protein>
<keyword evidence="4" id="KW-1185">Reference proteome</keyword>
<proteinExistence type="inferred from homology"/>
<dbReference type="EMBL" id="QQNA01000412">
    <property type="protein sequence ID" value="RDG31048.1"/>
    <property type="molecule type" value="Genomic_DNA"/>
</dbReference>
<name>A0A370AN72_9ACTN</name>
<gene>
    <name evidence="3" type="ORF">DVH02_33675</name>
</gene>
<dbReference type="Pfam" id="PF01575">
    <property type="entry name" value="MaoC_dehydratas"/>
    <property type="match status" value="1"/>
</dbReference>
<dbReference type="RefSeq" id="WP_114627629.1">
    <property type="nucleotide sequence ID" value="NZ_QQNA01000412.1"/>
</dbReference>
<evidence type="ECO:0000313" key="3">
    <source>
        <dbReference type="EMBL" id="RDG31048.1"/>
    </source>
</evidence>
<evidence type="ECO:0000313" key="4">
    <source>
        <dbReference type="Proteomes" id="UP000253741"/>
    </source>
</evidence>
<organism evidence="3 4">
    <name type="scientific">Streptomyces corynorhini</name>
    <dbReference type="NCBI Taxonomy" id="2282652"/>
    <lineage>
        <taxon>Bacteria</taxon>
        <taxon>Bacillati</taxon>
        <taxon>Actinomycetota</taxon>
        <taxon>Actinomycetes</taxon>
        <taxon>Kitasatosporales</taxon>
        <taxon>Streptomycetaceae</taxon>
        <taxon>Streptomyces</taxon>
    </lineage>
</organism>
<evidence type="ECO:0000256" key="1">
    <source>
        <dbReference type="ARBA" id="ARBA00005254"/>
    </source>
</evidence>
<sequence>MEPQTSHLKEARYELVETPEPMGPVRVTVDRRKVLDYAYSEDDFGSWYFEDSPFGGPVGHPLVLANDLLFLFYENYDGNTAQGLHTHEHLTFHAPVKVGETVTVEGGYTEKYERRGQGYVVLEAEARGDDGRLLVRHVGKEIMRTVAGEVTGRHRTAGDARPRTVLGTVDPAVPVLDRARLDAPARAALPARTTVFTQDQMSVFSWAGQGYANVHTDVGKARSSGLDRTIVQAQQQTGFIIANLVDVFGTSFFTSGELDLRFVSPAFVGDELTTGGAVVGASGDRLDLEVWVDKADGTRTALGWASARVEDAQDRPVRLI</sequence>
<accession>A0A370AN72</accession>
<comment type="caution">
    <text evidence="3">The sequence shown here is derived from an EMBL/GenBank/DDBJ whole genome shotgun (WGS) entry which is preliminary data.</text>
</comment>
<reference evidence="3 4" key="1">
    <citation type="submission" date="2018-07" db="EMBL/GenBank/DDBJ databases">
        <title>Streptomyces species from bats.</title>
        <authorList>
            <person name="Dunlap C."/>
        </authorList>
    </citation>
    <scope>NUCLEOTIDE SEQUENCE [LARGE SCALE GENOMIC DNA]</scope>
    <source>
        <strain evidence="3 4">AC230</strain>
    </source>
</reference>
<dbReference type="AlphaFoldDB" id="A0A370AN72"/>
<dbReference type="InterPro" id="IPR002539">
    <property type="entry name" value="MaoC-like_dom"/>
</dbReference>
<dbReference type="InterPro" id="IPR029069">
    <property type="entry name" value="HotDog_dom_sf"/>
</dbReference>
<feature type="domain" description="MaoC-like" evidence="2">
    <location>
        <begin position="193"/>
        <end position="281"/>
    </location>
</feature>
<evidence type="ECO:0000259" key="2">
    <source>
        <dbReference type="Pfam" id="PF01575"/>
    </source>
</evidence>
<dbReference type="SUPFAM" id="SSF54637">
    <property type="entry name" value="Thioesterase/thiol ester dehydrase-isomerase"/>
    <property type="match status" value="2"/>
</dbReference>
<dbReference type="OrthoDB" id="3669881at2"/>
<dbReference type="CDD" id="cd03441">
    <property type="entry name" value="R_hydratase_like"/>
    <property type="match status" value="2"/>
</dbReference>
<dbReference type="Gene3D" id="3.10.129.10">
    <property type="entry name" value="Hotdog Thioesterase"/>
    <property type="match status" value="2"/>
</dbReference>
<comment type="similarity">
    <text evidence="1">Belongs to the enoyl-CoA hydratase/isomerase family.</text>
</comment>